<reference evidence="2 3" key="1">
    <citation type="journal article" date="2013" name="PLoS ONE">
        <title>Genomic and Proteomic Analyses of the Terminally Redundant Genome of the Pseudomonas aeruginosa Phage PaP1: Establishment of Genus PaP1-Like Phages.</title>
        <authorList>
            <person name="Lu S."/>
            <person name="Le S."/>
            <person name="Tan Y."/>
            <person name="Zhu J."/>
            <person name="Li M."/>
            <person name="Rao X."/>
            <person name="Zou L."/>
            <person name="Li S."/>
            <person name="Wang J."/>
            <person name="Jin X."/>
            <person name="Huang G."/>
            <person name="Zhang L."/>
            <person name="Zhao X."/>
            <person name="Hu F."/>
        </authorList>
    </citation>
    <scope>NUCLEOTIDE SEQUENCE [LARGE SCALE GENOMIC DNA]</scope>
</reference>
<gene>
    <name evidence="2" type="ORF">PaP1_gp133</name>
</gene>
<feature type="region of interest" description="Disordered" evidence="1">
    <location>
        <begin position="32"/>
        <end position="63"/>
    </location>
</feature>
<sequence>MALKQDKLKQKGDSKMARSIKASDFDSAYQFEAAKRSERKESRKSRDNRKASRGRAFDFSSDM</sequence>
<evidence type="ECO:0000313" key="3">
    <source>
        <dbReference type="Proteomes" id="UP000008424"/>
    </source>
</evidence>
<evidence type="ECO:0000313" key="2">
    <source>
        <dbReference type="EMBL" id="AEK21673.1"/>
    </source>
</evidence>
<accession>G0YVD6</accession>
<dbReference type="Proteomes" id="UP000008424">
    <property type="component" value="Segment"/>
</dbReference>
<protein>
    <submittedName>
        <fullName evidence="2">Uncharacterized protein</fullName>
    </submittedName>
</protein>
<organism evidence="2 3">
    <name type="scientific">Pseudomonas phage PaP1</name>
    <dbReference type="NCBI Taxonomy" id="685892"/>
    <lineage>
        <taxon>Viruses</taxon>
        <taxon>Duplodnaviria</taxon>
        <taxon>Heunggongvirae</taxon>
        <taxon>Uroviricota</taxon>
        <taxon>Caudoviricetes</taxon>
        <taxon>Vandenendeviridae</taxon>
        <taxon>Skurskavirinae</taxon>
        <taxon>Pakpunavirus</taxon>
        <taxon>Pakpunavirus PaP1</taxon>
    </lineage>
</organism>
<dbReference type="GeneID" id="14296200"/>
<keyword evidence="3" id="KW-1185">Reference proteome</keyword>
<evidence type="ECO:0000256" key="1">
    <source>
        <dbReference type="SAM" id="MobiDB-lite"/>
    </source>
</evidence>
<dbReference type="EMBL" id="HQ832595">
    <property type="protein sequence ID" value="AEK21673.1"/>
    <property type="molecule type" value="Genomic_DNA"/>
</dbReference>
<proteinExistence type="predicted"/>
<name>G0YVD6_9CAUD</name>
<feature type="compositionally biased region" description="Basic and acidic residues" evidence="1">
    <location>
        <begin position="33"/>
        <end position="50"/>
    </location>
</feature>
<dbReference type="RefSeq" id="YP_007236544.1">
    <property type="nucleotide sequence ID" value="NC_019913.1"/>
</dbReference>
<dbReference type="KEGG" id="vg:14296200"/>